<evidence type="ECO:0000256" key="1">
    <source>
        <dbReference type="ARBA" id="ARBA00023015"/>
    </source>
</evidence>
<sequence length="146" mass="17440">MINCNFFSVLTLRTIKLFLNGDYYFMLDENIQFSKDIYTIIAGKKITNKFFDYTFSLKDFSLTDQELALLIPFFLTTFSTGLVETELIRELNEYYSRTLHYEFCLNNRSHNFLENLIKILSLTPKINIMFKDVEINNLEWNNNFEC</sequence>
<comment type="caution">
    <text evidence="4">The sequence shown here is derived from an EMBL/GenBank/DDBJ whole genome shotgun (WGS) entry which is preliminary data.</text>
</comment>
<evidence type="ECO:0000313" key="4">
    <source>
        <dbReference type="EMBL" id="CAF1133532.1"/>
    </source>
</evidence>
<dbReference type="Proteomes" id="UP000663879">
    <property type="component" value="Unassembled WGS sequence"/>
</dbReference>
<organism evidence="4 5">
    <name type="scientific">Brachionus calyciflorus</name>
    <dbReference type="NCBI Taxonomy" id="104777"/>
    <lineage>
        <taxon>Eukaryota</taxon>
        <taxon>Metazoa</taxon>
        <taxon>Spiralia</taxon>
        <taxon>Gnathifera</taxon>
        <taxon>Rotifera</taxon>
        <taxon>Eurotatoria</taxon>
        <taxon>Monogononta</taxon>
        <taxon>Pseudotrocha</taxon>
        <taxon>Ploima</taxon>
        <taxon>Brachionidae</taxon>
        <taxon>Brachionus</taxon>
    </lineage>
</organism>
<dbReference type="SUPFAM" id="SSF48508">
    <property type="entry name" value="Nuclear receptor ligand-binding domain"/>
    <property type="match status" value="1"/>
</dbReference>
<keyword evidence="2" id="KW-0804">Transcription</keyword>
<keyword evidence="3" id="KW-0675">Receptor</keyword>
<dbReference type="OrthoDB" id="5771769at2759"/>
<evidence type="ECO:0000256" key="2">
    <source>
        <dbReference type="ARBA" id="ARBA00023163"/>
    </source>
</evidence>
<keyword evidence="1" id="KW-0805">Transcription regulation</keyword>
<evidence type="ECO:0000313" key="5">
    <source>
        <dbReference type="Proteomes" id="UP000663879"/>
    </source>
</evidence>
<keyword evidence="5" id="KW-1185">Reference proteome</keyword>
<gene>
    <name evidence="4" type="ORF">OXX778_LOCUS22584</name>
</gene>
<proteinExistence type="predicted"/>
<accession>A0A814RIW3</accession>
<reference evidence="4" key="1">
    <citation type="submission" date="2021-02" db="EMBL/GenBank/DDBJ databases">
        <authorList>
            <person name="Nowell W R."/>
        </authorList>
    </citation>
    <scope>NUCLEOTIDE SEQUENCE</scope>
    <source>
        <strain evidence="4">Ploen Becks lab</strain>
    </source>
</reference>
<evidence type="ECO:0000256" key="3">
    <source>
        <dbReference type="ARBA" id="ARBA00023170"/>
    </source>
</evidence>
<dbReference type="InterPro" id="IPR035500">
    <property type="entry name" value="NHR-like_dom_sf"/>
</dbReference>
<dbReference type="Gene3D" id="1.10.565.10">
    <property type="entry name" value="Retinoid X Receptor"/>
    <property type="match status" value="1"/>
</dbReference>
<name>A0A814RIW3_9BILA</name>
<dbReference type="EMBL" id="CAJNOC010009841">
    <property type="protein sequence ID" value="CAF1133532.1"/>
    <property type="molecule type" value="Genomic_DNA"/>
</dbReference>
<dbReference type="AlphaFoldDB" id="A0A814RIW3"/>
<protein>
    <submittedName>
        <fullName evidence="4">Uncharacterized protein</fullName>
    </submittedName>
</protein>